<protein>
    <recommendedName>
        <fullName evidence="3">Peptidase S1 domain-containing protein</fullName>
    </recommendedName>
</protein>
<proteinExistence type="predicted"/>
<reference evidence="1 2" key="1">
    <citation type="submission" date="2018-09" db="EMBL/GenBank/DDBJ databases">
        <title>Genome sequencing of Nocardioides immobilis CCTCC AB 2017083 for comparison to Nocardioides silvaticus.</title>
        <authorList>
            <person name="Li C."/>
            <person name="Wang G."/>
        </authorList>
    </citation>
    <scope>NUCLEOTIDE SEQUENCE [LARGE SCALE GENOMIC DNA]</scope>
    <source>
        <strain evidence="1 2">CCTCC AB 2017083</strain>
    </source>
</reference>
<name>A0A417XSX3_9ACTN</name>
<accession>A0A417XSX3</accession>
<dbReference type="RefSeq" id="WP_118928777.1">
    <property type="nucleotide sequence ID" value="NZ_QXGH01000044.1"/>
</dbReference>
<gene>
    <name evidence="1" type="ORF">D0Z08_29065</name>
</gene>
<dbReference type="EMBL" id="QXGH01000044">
    <property type="protein sequence ID" value="RHW23569.1"/>
    <property type="molecule type" value="Genomic_DNA"/>
</dbReference>
<evidence type="ECO:0000313" key="2">
    <source>
        <dbReference type="Proteomes" id="UP000283644"/>
    </source>
</evidence>
<dbReference type="Gene3D" id="2.40.10.10">
    <property type="entry name" value="Trypsin-like serine proteases"/>
    <property type="match status" value="1"/>
</dbReference>
<keyword evidence="2" id="KW-1185">Reference proteome</keyword>
<dbReference type="Proteomes" id="UP000283644">
    <property type="component" value="Unassembled WGS sequence"/>
</dbReference>
<evidence type="ECO:0008006" key="3">
    <source>
        <dbReference type="Google" id="ProtNLM"/>
    </source>
</evidence>
<dbReference type="OrthoDB" id="513782at2"/>
<comment type="caution">
    <text evidence="1">The sequence shown here is derived from an EMBL/GenBank/DDBJ whole genome shotgun (WGS) entry which is preliminary data.</text>
</comment>
<dbReference type="InterPro" id="IPR043504">
    <property type="entry name" value="Peptidase_S1_PA_chymotrypsin"/>
</dbReference>
<dbReference type="AlphaFoldDB" id="A0A417XSX3"/>
<evidence type="ECO:0000313" key="1">
    <source>
        <dbReference type="EMBL" id="RHW23569.1"/>
    </source>
</evidence>
<sequence>MFDNHVTILGYPCNFDTCDIMQRVDSSDHRLPPGFDASANAYEYGSDMTGGSSGGPWLENFGTGAAPQGSWNLRNRGRRRDVLRLHRRWIHTTGPGCVPARLEVDHRLQQRLRVGGRQLLIAP</sequence>
<organism evidence="1 2">
    <name type="scientific">Nocardioides immobilis</name>
    <dbReference type="NCBI Taxonomy" id="2049295"/>
    <lineage>
        <taxon>Bacteria</taxon>
        <taxon>Bacillati</taxon>
        <taxon>Actinomycetota</taxon>
        <taxon>Actinomycetes</taxon>
        <taxon>Propionibacteriales</taxon>
        <taxon>Nocardioidaceae</taxon>
        <taxon>Nocardioides</taxon>
    </lineage>
</organism>